<dbReference type="Proteomes" id="UP001556367">
    <property type="component" value="Unassembled WGS sequence"/>
</dbReference>
<protein>
    <submittedName>
        <fullName evidence="1">Uncharacterized protein</fullName>
    </submittedName>
</protein>
<name>A0ABR3ISB3_9AGAR</name>
<evidence type="ECO:0000313" key="1">
    <source>
        <dbReference type="EMBL" id="KAL0946177.1"/>
    </source>
</evidence>
<dbReference type="EMBL" id="JASNQZ010000015">
    <property type="protein sequence ID" value="KAL0946177.1"/>
    <property type="molecule type" value="Genomic_DNA"/>
</dbReference>
<keyword evidence="2" id="KW-1185">Reference proteome</keyword>
<evidence type="ECO:0000313" key="2">
    <source>
        <dbReference type="Proteomes" id="UP001556367"/>
    </source>
</evidence>
<comment type="caution">
    <text evidence="1">The sequence shown here is derived from an EMBL/GenBank/DDBJ whole genome shotgun (WGS) entry which is preliminary data.</text>
</comment>
<sequence>MVFGDDRLLTLRLTPINITDRIDRKCRVRKFCVITAFYAATERVWMLFKKRALISNFGTTTFLRNQWQTMIMINNNFSWAVLQKVDHFIVRCLLHHPVLFPLCFRLSLNLHAAPALYK</sequence>
<accession>A0ABR3ISB3</accession>
<proteinExistence type="predicted"/>
<reference evidence="2" key="1">
    <citation type="submission" date="2024-06" db="EMBL/GenBank/DDBJ databases">
        <title>Multi-omics analyses provide insights into the biosynthesis of the anticancer antibiotic pleurotin in Hohenbuehelia grisea.</title>
        <authorList>
            <person name="Weaver J.A."/>
            <person name="Alberti F."/>
        </authorList>
    </citation>
    <scope>NUCLEOTIDE SEQUENCE [LARGE SCALE GENOMIC DNA]</scope>
    <source>
        <strain evidence="2">T-177</strain>
    </source>
</reference>
<organism evidence="1 2">
    <name type="scientific">Hohenbuehelia grisea</name>
    <dbReference type="NCBI Taxonomy" id="104357"/>
    <lineage>
        <taxon>Eukaryota</taxon>
        <taxon>Fungi</taxon>
        <taxon>Dikarya</taxon>
        <taxon>Basidiomycota</taxon>
        <taxon>Agaricomycotina</taxon>
        <taxon>Agaricomycetes</taxon>
        <taxon>Agaricomycetidae</taxon>
        <taxon>Agaricales</taxon>
        <taxon>Pleurotineae</taxon>
        <taxon>Pleurotaceae</taxon>
        <taxon>Hohenbuehelia</taxon>
    </lineage>
</organism>
<gene>
    <name evidence="1" type="ORF">HGRIS_012439</name>
</gene>